<dbReference type="OrthoDB" id="2442861at2759"/>
<feature type="region of interest" description="Disordered" evidence="1">
    <location>
        <begin position="45"/>
        <end position="64"/>
    </location>
</feature>
<sequence length="156" mass="18255">MEIKETKIAENFGRVIQPVQETQVDQEDADPVTDNPVVQAAELVPEEPPVTKEKPALKEQPAPKKTHRQYLGEFYGKEMMILCEKFSPLVDKFELKKEWGYVKFYLQSYKIQEFKFRECWKHIFDTDSNFIINFPISQIGLIIPLSNANVKRIFSQ</sequence>
<evidence type="ECO:0000313" key="2">
    <source>
        <dbReference type="EMBL" id="PKC02059.1"/>
    </source>
</evidence>
<name>A0A2I1F4K0_9GLOM</name>
<reference evidence="2 3" key="1">
    <citation type="submission" date="2016-04" db="EMBL/GenBank/DDBJ databases">
        <title>Genome analyses suggest a sexual origin of heterokaryosis in a supposedly ancient asexual fungus.</title>
        <authorList>
            <person name="Ropars J."/>
            <person name="Sedzielewska K."/>
            <person name="Noel J."/>
            <person name="Charron P."/>
            <person name="Farinelli L."/>
            <person name="Marton T."/>
            <person name="Kruger M."/>
            <person name="Pelin A."/>
            <person name="Brachmann A."/>
            <person name="Corradi N."/>
        </authorList>
    </citation>
    <scope>NUCLEOTIDE SEQUENCE [LARGE SCALE GENOMIC DNA]</scope>
    <source>
        <strain evidence="2 3">A5</strain>
    </source>
</reference>
<dbReference type="VEuPathDB" id="FungiDB:RhiirA1_467170"/>
<evidence type="ECO:0000256" key="1">
    <source>
        <dbReference type="SAM" id="MobiDB-lite"/>
    </source>
</evidence>
<organism evidence="2 3">
    <name type="scientific">Rhizophagus irregularis</name>
    <dbReference type="NCBI Taxonomy" id="588596"/>
    <lineage>
        <taxon>Eukaryota</taxon>
        <taxon>Fungi</taxon>
        <taxon>Fungi incertae sedis</taxon>
        <taxon>Mucoromycota</taxon>
        <taxon>Glomeromycotina</taxon>
        <taxon>Glomeromycetes</taxon>
        <taxon>Glomerales</taxon>
        <taxon>Glomeraceae</taxon>
        <taxon>Rhizophagus</taxon>
    </lineage>
</organism>
<gene>
    <name evidence="2" type="ORF">RhiirA5_425794</name>
</gene>
<reference evidence="2 3" key="2">
    <citation type="submission" date="2017-09" db="EMBL/GenBank/DDBJ databases">
        <title>Extensive intraspecific genome diversity in a model arbuscular mycorrhizal fungus.</title>
        <authorList>
            <person name="Chen E.C."/>
            <person name="Morin E."/>
            <person name="Beaudet D."/>
            <person name="Noel J."/>
            <person name="Ndikumana S."/>
            <person name="Charron P."/>
            <person name="St-Onge C."/>
            <person name="Giorgi J."/>
            <person name="Grigoriev I.V."/>
            <person name="Roux C."/>
            <person name="Martin F.M."/>
            <person name="Corradi N."/>
        </authorList>
    </citation>
    <scope>NUCLEOTIDE SEQUENCE [LARGE SCALE GENOMIC DNA]</scope>
    <source>
        <strain evidence="2 3">A5</strain>
    </source>
</reference>
<comment type="caution">
    <text evidence="2">The sequence shown here is derived from an EMBL/GenBank/DDBJ whole genome shotgun (WGS) entry which is preliminary data.</text>
</comment>
<proteinExistence type="predicted"/>
<accession>A0A2I1F4K0</accession>
<protein>
    <submittedName>
        <fullName evidence="2">Uncharacterized protein</fullName>
    </submittedName>
</protein>
<dbReference type="VEuPathDB" id="FungiDB:RhiirFUN_026627"/>
<dbReference type="EMBL" id="LLXJ01001463">
    <property type="protein sequence ID" value="PKC02059.1"/>
    <property type="molecule type" value="Genomic_DNA"/>
</dbReference>
<dbReference type="Proteomes" id="UP000232722">
    <property type="component" value="Unassembled WGS sequence"/>
</dbReference>
<evidence type="ECO:0000313" key="3">
    <source>
        <dbReference type="Proteomes" id="UP000232722"/>
    </source>
</evidence>
<dbReference type="AlphaFoldDB" id="A0A2I1F4K0"/>